<comment type="caution">
    <text evidence="3">The sequence shown here is derived from an EMBL/GenBank/DDBJ whole genome shotgun (WGS) entry which is preliminary data.</text>
</comment>
<accession>A0AA45C8T1</accession>
<keyword evidence="4" id="KW-1185">Reference proteome</keyword>
<feature type="domain" description="PNPLA" evidence="2">
    <location>
        <begin position="6"/>
        <end position="167"/>
    </location>
</feature>
<gene>
    <name evidence="3" type="ORF">C7380_102194</name>
</gene>
<organism evidence="3 4">
    <name type="scientific">Oceanotoga teriensis</name>
    <dbReference type="NCBI Taxonomy" id="515440"/>
    <lineage>
        <taxon>Bacteria</taxon>
        <taxon>Thermotogati</taxon>
        <taxon>Thermotogota</taxon>
        <taxon>Thermotogae</taxon>
        <taxon>Petrotogales</taxon>
        <taxon>Petrotogaceae</taxon>
        <taxon>Oceanotoga</taxon>
    </lineage>
</organism>
<dbReference type="SUPFAM" id="SSF52151">
    <property type="entry name" value="FabD/lysophospholipase-like"/>
    <property type="match status" value="1"/>
</dbReference>
<sequence>MRIIMGGYFEGLYWESGVLQGILENQNKIDFYLSGTGSLIGIFFSLYQENFLGKLKNFLYEKENPLNSIISKDIYQSRYSQITSLYKLGRGNNSLYNNKELEEYLKSYFKTLKISDLKENIELEVFDLKNRQFKIISKETYIYEALTMELSVPPYYQYYEHDEGLYIPSSYLSIIPVNDIKNDDIIISYESKIEFPIPKNGVEILLKISNRRSIKNYRIYTNSKNKIEPENISENPYNIKEFFNGKKAAYKFLEGINEN</sequence>
<dbReference type="Pfam" id="PF01734">
    <property type="entry name" value="Patatin"/>
    <property type="match status" value="1"/>
</dbReference>
<protein>
    <recommendedName>
        <fullName evidence="2">PNPLA domain-containing protein</fullName>
    </recommendedName>
</protein>
<evidence type="ECO:0000313" key="3">
    <source>
        <dbReference type="EMBL" id="PWJ96276.1"/>
    </source>
</evidence>
<dbReference type="RefSeq" id="WP_109603894.1">
    <property type="nucleotide sequence ID" value="NZ_QGGI01000002.1"/>
</dbReference>
<dbReference type="AlphaFoldDB" id="A0AA45C8T1"/>
<dbReference type="EMBL" id="QGGI01000002">
    <property type="protein sequence ID" value="PWJ96276.1"/>
    <property type="molecule type" value="Genomic_DNA"/>
</dbReference>
<dbReference type="Proteomes" id="UP000245921">
    <property type="component" value="Unassembled WGS sequence"/>
</dbReference>
<proteinExistence type="predicted"/>
<evidence type="ECO:0000259" key="2">
    <source>
        <dbReference type="Pfam" id="PF01734"/>
    </source>
</evidence>
<reference evidence="3 4" key="1">
    <citation type="submission" date="2018-05" db="EMBL/GenBank/DDBJ databases">
        <title>Genomic Encyclopedia of Type Strains, Phase IV (KMG-IV): sequencing the most valuable type-strain genomes for metagenomic binning, comparative biology and taxonomic classification.</title>
        <authorList>
            <person name="Goeker M."/>
        </authorList>
    </citation>
    <scope>NUCLEOTIDE SEQUENCE [LARGE SCALE GENOMIC DNA]</scope>
    <source>
        <strain evidence="3 4">DSM 24906</strain>
    </source>
</reference>
<dbReference type="GO" id="GO:0006629">
    <property type="term" value="P:lipid metabolic process"/>
    <property type="evidence" value="ECO:0007669"/>
    <property type="project" value="UniProtKB-KW"/>
</dbReference>
<keyword evidence="1" id="KW-0443">Lipid metabolism</keyword>
<name>A0AA45C8T1_9BACT</name>
<evidence type="ECO:0000256" key="1">
    <source>
        <dbReference type="ARBA" id="ARBA00023098"/>
    </source>
</evidence>
<evidence type="ECO:0000313" key="4">
    <source>
        <dbReference type="Proteomes" id="UP000245921"/>
    </source>
</evidence>
<dbReference type="Gene3D" id="3.40.1090.10">
    <property type="entry name" value="Cytosolic phospholipase A2 catalytic domain"/>
    <property type="match status" value="1"/>
</dbReference>
<dbReference type="InterPro" id="IPR016035">
    <property type="entry name" value="Acyl_Trfase/lysoPLipase"/>
</dbReference>
<dbReference type="InterPro" id="IPR002641">
    <property type="entry name" value="PNPLA_dom"/>
</dbReference>